<evidence type="ECO:0000313" key="2">
    <source>
        <dbReference type="Proteomes" id="UP001295463"/>
    </source>
</evidence>
<dbReference type="EMBL" id="OW150024">
    <property type="protein sequence ID" value="CAH2030047.1"/>
    <property type="molecule type" value="Genomic_DNA"/>
</dbReference>
<keyword evidence="2" id="KW-1185">Reference proteome</keyword>
<accession>A0ABM9D5B0</accession>
<evidence type="ECO:0000313" key="1">
    <source>
        <dbReference type="EMBL" id="CAH2030047.1"/>
    </source>
</evidence>
<dbReference type="Proteomes" id="UP001295463">
    <property type="component" value="Chromosome"/>
</dbReference>
<gene>
    <name evidence="1" type="ORF">GEAMG1_0225</name>
</gene>
<protein>
    <submittedName>
        <fullName evidence="1">Uncharacterized protein</fullName>
    </submittedName>
</protein>
<name>A0ABM9D5B0_9BACT</name>
<reference evidence="1 2" key="1">
    <citation type="submission" date="2022-03" db="EMBL/GenBank/DDBJ databases">
        <authorList>
            <person name="Koch H."/>
        </authorList>
    </citation>
    <scope>NUCLEOTIDE SEQUENCE [LARGE SCALE GENOMIC DNA]</scope>
    <source>
        <strain evidence="1 2">G1</strain>
    </source>
</reference>
<sequence>MDYIGFLLEIEFRLRQSDYIVKGLKKFFYHFKYSFAFALISRYKMGNVSTEIPDIKTNNSAHSSILLPTT</sequence>
<organism evidence="1 2">
    <name type="scientific">Trichlorobacter ammonificans</name>
    <dbReference type="NCBI Taxonomy" id="2916410"/>
    <lineage>
        <taxon>Bacteria</taxon>
        <taxon>Pseudomonadati</taxon>
        <taxon>Thermodesulfobacteriota</taxon>
        <taxon>Desulfuromonadia</taxon>
        <taxon>Geobacterales</taxon>
        <taxon>Geobacteraceae</taxon>
        <taxon>Trichlorobacter</taxon>
    </lineage>
</organism>
<proteinExistence type="predicted"/>